<sequence>MVMAQYEGHTKLLCPALGIGWQTALNLSVELSPISGSAAIERDWNGRAVNLADPMFRLYAIRLSSGADDMRPPALANMWPGETFTIVPPGEVCVVIPAGGSTAIFPRTIHSARALTLGFDDIAHSFAAKTVTLSAPATEAVRVYARLEHEVMVVEPWRQSFQEAEAAYSWQLATEEVGGIL</sequence>
<reference evidence="1 2" key="1">
    <citation type="submission" date="2015-12" db="EMBL/GenBank/DDBJ databases">
        <authorList>
            <person name="Shamseldin A."/>
            <person name="Moawad H."/>
            <person name="Abd El-Rahim W.M."/>
            <person name="Sadowsky M.J."/>
        </authorList>
    </citation>
    <scope>NUCLEOTIDE SEQUENCE [LARGE SCALE GENOMIC DNA]</scope>
    <source>
        <strain evidence="1 2">JC234</strain>
    </source>
</reference>
<dbReference type="EMBL" id="LQZT01000042">
    <property type="protein sequence ID" value="OCW56294.1"/>
    <property type="molecule type" value="Genomic_DNA"/>
</dbReference>
<dbReference type="STRING" id="1480615.AWJ14_19560"/>
<gene>
    <name evidence="1" type="ORF">AWJ14_19560</name>
</gene>
<dbReference type="AlphaFoldDB" id="A0A1C1YS37"/>
<organism evidence="1 2">
    <name type="scientific">Hoeflea olei</name>
    <dbReference type="NCBI Taxonomy" id="1480615"/>
    <lineage>
        <taxon>Bacteria</taxon>
        <taxon>Pseudomonadati</taxon>
        <taxon>Pseudomonadota</taxon>
        <taxon>Alphaproteobacteria</taxon>
        <taxon>Hyphomicrobiales</taxon>
        <taxon>Rhizobiaceae</taxon>
        <taxon>Hoeflea</taxon>
    </lineage>
</organism>
<evidence type="ECO:0000313" key="2">
    <source>
        <dbReference type="Proteomes" id="UP000094795"/>
    </source>
</evidence>
<comment type="caution">
    <text evidence="1">The sequence shown here is derived from an EMBL/GenBank/DDBJ whole genome shotgun (WGS) entry which is preliminary data.</text>
</comment>
<evidence type="ECO:0000313" key="1">
    <source>
        <dbReference type="EMBL" id="OCW56294.1"/>
    </source>
</evidence>
<proteinExistence type="predicted"/>
<name>A0A1C1YS37_9HYPH</name>
<dbReference type="Proteomes" id="UP000094795">
    <property type="component" value="Unassembled WGS sequence"/>
</dbReference>
<keyword evidence="2" id="KW-1185">Reference proteome</keyword>
<accession>A0A1C1YS37</accession>
<protein>
    <submittedName>
        <fullName evidence="1">Uncharacterized protein</fullName>
    </submittedName>
</protein>